<dbReference type="Proteomes" id="UP001558613">
    <property type="component" value="Unassembled WGS sequence"/>
</dbReference>
<gene>
    <name evidence="1" type="ORF">QQF64_033434</name>
</gene>
<keyword evidence="2" id="KW-1185">Reference proteome</keyword>
<sequence length="99" mass="11022">MQELPSCPLEETLQSIMEIDSVCVSNLETTANRNPTRRDTINHNRRDVSVCSERSRSPAVFSVKCHCVIIKTGACWVITPLQSQSVQLVKMASPHIAVK</sequence>
<dbReference type="EMBL" id="JAYMGO010000009">
    <property type="protein sequence ID" value="KAL1268071.1"/>
    <property type="molecule type" value="Genomic_DNA"/>
</dbReference>
<evidence type="ECO:0000313" key="2">
    <source>
        <dbReference type="Proteomes" id="UP001558613"/>
    </source>
</evidence>
<protein>
    <submittedName>
        <fullName evidence="1">Uncharacterized protein</fullName>
    </submittedName>
</protein>
<evidence type="ECO:0000313" key="1">
    <source>
        <dbReference type="EMBL" id="KAL1268071.1"/>
    </source>
</evidence>
<proteinExistence type="predicted"/>
<reference evidence="1 2" key="1">
    <citation type="submission" date="2023-09" db="EMBL/GenBank/DDBJ databases">
        <authorList>
            <person name="Wang M."/>
        </authorList>
    </citation>
    <scope>NUCLEOTIDE SEQUENCE [LARGE SCALE GENOMIC DNA]</scope>
    <source>
        <strain evidence="1">GT-2023</strain>
        <tissue evidence="1">Liver</tissue>
    </source>
</reference>
<accession>A0ABR3MU01</accession>
<comment type="caution">
    <text evidence="1">The sequence shown here is derived from an EMBL/GenBank/DDBJ whole genome shotgun (WGS) entry which is preliminary data.</text>
</comment>
<name>A0ABR3MU01_9TELE</name>
<organism evidence="1 2">
    <name type="scientific">Cirrhinus molitorella</name>
    <name type="common">mud carp</name>
    <dbReference type="NCBI Taxonomy" id="172907"/>
    <lineage>
        <taxon>Eukaryota</taxon>
        <taxon>Metazoa</taxon>
        <taxon>Chordata</taxon>
        <taxon>Craniata</taxon>
        <taxon>Vertebrata</taxon>
        <taxon>Euteleostomi</taxon>
        <taxon>Actinopterygii</taxon>
        <taxon>Neopterygii</taxon>
        <taxon>Teleostei</taxon>
        <taxon>Ostariophysi</taxon>
        <taxon>Cypriniformes</taxon>
        <taxon>Cyprinidae</taxon>
        <taxon>Labeoninae</taxon>
        <taxon>Labeonini</taxon>
        <taxon>Cirrhinus</taxon>
    </lineage>
</organism>